<dbReference type="AlphaFoldDB" id="A0A9N9QLR6"/>
<protein>
    <recommendedName>
        <fullName evidence="2">DUF4780 domain-containing protein</fullName>
    </recommendedName>
</protein>
<dbReference type="EMBL" id="OU892282">
    <property type="protein sequence ID" value="CAG9770635.1"/>
    <property type="molecule type" value="Genomic_DNA"/>
</dbReference>
<dbReference type="Proteomes" id="UP001152799">
    <property type="component" value="Chromosome 6"/>
</dbReference>
<dbReference type="Pfam" id="PF16012">
    <property type="entry name" value="DUF4780"/>
    <property type="match status" value="1"/>
</dbReference>
<organism evidence="3 4">
    <name type="scientific">Ceutorhynchus assimilis</name>
    <name type="common">cabbage seed weevil</name>
    <dbReference type="NCBI Taxonomy" id="467358"/>
    <lineage>
        <taxon>Eukaryota</taxon>
        <taxon>Metazoa</taxon>
        <taxon>Ecdysozoa</taxon>
        <taxon>Arthropoda</taxon>
        <taxon>Hexapoda</taxon>
        <taxon>Insecta</taxon>
        <taxon>Pterygota</taxon>
        <taxon>Neoptera</taxon>
        <taxon>Endopterygota</taxon>
        <taxon>Coleoptera</taxon>
        <taxon>Polyphaga</taxon>
        <taxon>Cucujiformia</taxon>
        <taxon>Curculionidae</taxon>
        <taxon>Ceutorhynchinae</taxon>
        <taxon>Ceutorhynchus</taxon>
    </lineage>
</organism>
<gene>
    <name evidence="3" type="ORF">CEUTPL_LOCUS11084</name>
</gene>
<sequence>MNHGLDTREWITLHRESSGPGQTWTFAVDDISLEELRSMDFRPYFGFGQVRFRLKAKASQEDAGEKQGVSNPPVEKPEAAKPSSGKPTSSGEKPPNEQAKKTWKGKSIPGKNLKKGTGKGEKKGPKGLDKPSGEGPPQTGTVKWPRE</sequence>
<reference evidence="3" key="1">
    <citation type="submission" date="2022-01" db="EMBL/GenBank/DDBJ databases">
        <authorList>
            <person name="King R."/>
        </authorList>
    </citation>
    <scope>NUCLEOTIDE SEQUENCE</scope>
</reference>
<evidence type="ECO:0000313" key="4">
    <source>
        <dbReference type="Proteomes" id="UP001152799"/>
    </source>
</evidence>
<name>A0A9N9QLR6_9CUCU</name>
<accession>A0A9N9QLR6</accession>
<feature type="region of interest" description="Disordered" evidence="1">
    <location>
        <begin position="56"/>
        <end position="147"/>
    </location>
</feature>
<feature type="compositionally biased region" description="Basic and acidic residues" evidence="1">
    <location>
        <begin position="118"/>
        <end position="132"/>
    </location>
</feature>
<dbReference type="InterPro" id="IPR031961">
    <property type="entry name" value="DUF4780"/>
</dbReference>
<evidence type="ECO:0000259" key="2">
    <source>
        <dbReference type="Pfam" id="PF16012"/>
    </source>
</evidence>
<feature type="domain" description="DUF4780" evidence="2">
    <location>
        <begin position="2"/>
        <end position="53"/>
    </location>
</feature>
<keyword evidence="4" id="KW-1185">Reference proteome</keyword>
<evidence type="ECO:0000313" key="3">
    <source>
        <dbReference type="EMBL" id="CAG9770635.1"/>
    </source>
</evidence>
<proteinExistence type="predicted"/>
<dbReference type="OrthoDB" id="6778199at2759"/>
<evidence type="ECO:0000256" key="1">
    <source>
        <dbReference type="SAM" id="MobiDB-lite"/>
    </source>
</evidence>